<protein>
    <submittedName>
        <fullName evidence="2">Cysteine synthase</fullName>
    </submittedName>
</protein>
<dbReference type="Gramene" id="PGSC0003DMT400012265">
    <property type="protein sequence ID" value="PGSC0003DMT400012265"/>
    <property type="gene ID" value="PGSC0003DMG402004813"/>
</dbReference>
<evidence type="ECO:0000256" key="1">
    <source>
        <dbReference type="SAM" id="Phobius"/>
    </source>
</evidence>
<keyword evidence="1" id="KW-1133">Transmembrane helix</keyword>
<dbReference type="InParanoid" id="M1A103"/>
<dbReference type="PaxDb" id="4113-PGSC0003DMT400012265"/>
<reference evidence="3" key="1">
    <citation type="journal article" date="2011" name="Nature">
        <title>Genome sequence and analysis of the tuber crop potato.</title>
        <authorList>
            <consortium name="The Potato Genome Sequencing Consortium"/>
        </authorList>
    </citation>
    <scope>NUCLEOTIDE SEQUENCE [LARGE SCALE GENOMIC DNA]</scope>
    <source>
        <strain evidence="3">cv. DM1-3 516 R44</strain>
    </source>
</reference>
<keyword evidence="3" id="KW-1185">Reference proteome</keyword>
<proteinExistence type="predicted"/>
<keyword evidence="1" id="KW-0812">Transmembrane</keyword>
<dbReference type="Proteomes" id="UP000011115">
    <property type="component" value="Unassembled WGS sequence"/>
</dbReference>
<sequence length="52" mass="5851">MRIKSTLNALIFPLLYMLVYEGIFKTILLPFIAAINAILIPIFPDVCSINVL</sequence>
<organism evidence="2 3">
    <name type="scientific">Solanum tuberosum</name>
    <name type="common">Potato</name>
    <dbReference type="NCBI Taxonomy" id="4113"/>
    <lineage>
        <taxon>Eukaryota</taxon>
        <taxon>Viridiplantae</taxon>
        <taxon>Streptophyta</taxon>
        <taxon>Embryophyta</taxon>
        <taxon>Tracheophyta</taxon>
        <taxon>Spermatophyta</taxon>
        <taxon>Magnoliopsida</taxon>
        <taxon>eudicotyledons</taxon>
        <taxon>Gunneridae</taxon>
        <taxon>Pentapetalae</taxon>
        <taxon>asterids</taxon>
        <taxon>lamiids</taxon>
        <taxon>Solanales</taxon>
        <taxon>Solanaceae</taxon>
        <taxon>Solanoideae</taxon>
        <taxon>Solaneae</taxon>
        <taxon>Solanum</taxon>
    </lineage>
</organism>
<keyword evidence="1" id="KW-0472">Membrane</keyword>
<evidence type="ECO:0000313" key="3">
    <source>
        <dbReference type="Proteomes" id="UP000011115"/>
    </source>
</evidence>
<dbReference type="HOGENOM" id="CLU_3091127_0_0_1"/>
<name>M1A103_SOLTU</name>
<evidence type="ECO:0000313" key="2">
    <source>
        <dbReference type="EnsemblPlants" id="PGSC0003DMT400012265"/>
    </source>
</evidence>
<accession>M1A103</accession>
<dbReference type="AlphaFoldDB" id="M1A103"/>
<feature type="transmembrane region" description="Helical" evidence="1">
    <location>
        <begin position="12"/>
        <end position="43"/>
    </location>
</feature>
<reference evidence="2" key="2">
    <citation type="submission" date="2015-06" db="UniProtKB">
        <authorList>
            <consortium name="EnsemblPlants"/>
        </authorList>
    </citation>
    <scope>IDENTIFICATION</scope>
    <source>
        <strain evidence="2">DM1-3 516 R44</strain>
    </source>
</reference>
<dbReference type="EnsemblPlants" id="PGSC0003DMT400012265">
    <property type="protein sequence ID" value="PGSC0003DMT400012265"/>
    <property type="gene ID" value="PGSC0003DMG402004813"/>
</dbReference>